<organism evidence="1">
    <name type="scientific">marine metagenome</name>
    <dbReference type="NCBI Taxonomy" id="408172"/>
    <lineage>
        <taxon>unclassified sequences</taxon>
        <taxon>metagenomes</taxon>
        <taxon>ecological metagenomes</taxon>
    </lineage>
</organism>
<dbReference type="AlphaFoldDB" id="A0A381VRX7"/>
<evidence type="ECO:0000313" key="1">
    <source>
        <dbReference type="EMBL" id="SVA42367.1"/>
    </source>
</evidence>
<protein>
    <submittedName>
        <fullName evidence="1">Uncharacterized protein</fullName>
    </submittedName>
</protein>
<accession>A0A381VRX7</accession>
<gene>
    <name evidence="1" type="ORF">METZ01_LOCUS95221</name>
</gene>
<name>A0A381VRX7_9ZZZZ</name>
<reference evidence="1" key="1">
    <citation type="submission" date="2018-05" db="EMBL/GenBank/DDBJ databases">
        <authorList>
            <person name="Lanie J.A."/>
            <person name="Ng W.-L."/>
            <person name="Kazmierczak K.M."/>
            <person name="Andrzejewski T.M."/>
            <person name="Davidsen T.M."/>
            <person name="Wayne K.J."/>
            <person name="Tettelin H."/>
            <person name="Glass J.I."/>
            <person name="Rusch D."/>
            <person name="Podicherti R."/>
            <person name="Tsui H.-C.T."/>
            <person name="Winkler M.E."/>
        </authorList>
    </citation>
    <scope>NUCLEOTIDE SEQUENCE</scope>
</reference>
<dbReference type="EMBL" id="UINC01009447">
    <property type="protein sequence ID" value="SVA42367.1"/>
    <property type="molecule type" value="Genomic_DNA"/>
</dbReference>
<dbReference type="Gene3D" id="2.60.120.200">
    <property type="match status" value="1"/>
</dbReference>
<dbReference type="InterPro" id="IPR013320">
    <property type="entry name" value="ConA-like_dom_sf"/>
</dbReference>
<sequence>EWSFETDFNDDYPDGTEVYGTTVVEWIDDDAEDGVLQLTLADGNQNGSWIVDDFSEGQTIGEFEVDFRMLMGGNTSADPADGMSFSFGRNIPDDTFSPAENGVGDGLRLSFDSWDSGGGEAPSIEIFIGGISRAVAHFTGSRRLLEADAYVIDPETEEPADMFTGDEFVDVKVSFKGGKFNLEYKGLNIFTDLELDFKPVAGARFAFGARTGGANNNHWIDDVTITTFALEKPVISSFQPGEGAIVTPNSPVVVLLSAGSSPLDTDSIKLTLNDEEAPVEITEDGVVLTMTHDPEGGLAPDTAYTAAITAMDGAGAKLEFSWEFSTTELVSIGDPDLVFDFDDGDIPEGTEVYGTAMVEFEGGVEDSGVLLLTDASNSQLGSFVIDDFNEGANINAIGVAMKLRVGGPGEDLGGSSNPADGFAFSFAPDVPGGTWLAEEGVGSGISVCIDTWDNGGGEAPAVDLKFGGATVATAKMPKADLLTGLDFTDLIVRVETDGTVDVVYNGMLVFDNVQTEFTGFANGKIGLAARTGGAFSVHAVDDLQIAVSRPPSPVISSVSPAEGSLVLPDAGITVSVANGIAEVDADTVVLNINSKTVTPEVEIAGRKVIITYSAPNGLEPDANQAVSIAFKDTEGNEITGAWEFQTAPLIEIADVERVIDFDDGLEPDDGYVYGTAYPEEFGGVDDSGVMTLTINENNENGAFILDDQDEGEWINAFTLAFKLRISGPGEDLEGSSNPADGFSVSLAEDLPEDTWGEAENGAGSGLRFCFDTYDNGGGEAPSIDIRFGTQLIASTLLEKYEILTGLDFVDVLIRVESDGTADIAFNGLLVHHDVQTPFTGIQYGQYAFAARTGGQNSIHAIDDLKMTSSQATQPLVLSRSPMPGTESVYPTKPLEIIVVDTINTLDTDSISLVINGTKVAADVSHEDGFTTIVHAPENGLTEKLLHEVTLTFTDDTGTKAEDSWSFTTVDRIAMPEDHFYYDFDTTKPPKGSRLSGNASIQEFEGIDDTGYLMLTDALNSQLGSWILGSPVGNTEVYGFIANFKMRIGGPGEDLGGTDSPADGMSFNFADDIPPNTWQGEEGVGAGVRVCIDTWDNGGGEAPAIEIKFGDEILASKKVIKADLLSGFDFVDMTVRLENDGTVDLMFKDEVIFWNVATSSTSYKKSRFGFGARTGGANAVHGIDDLRISMITEPPHADEPPAVSIARDDSNNLVVEWTGILQTATSINGPWEDINAASPLILKPENLAKQQYARARQP</sequence>
<proteinExistence type="predicted"/>
<feature type="non-terminal residue" evidence="1">
    <location>
        <position position="1"/>
    </location>
</feature>
<dbReference type="SUPFAM" id="SSF49899">
    <property type="entry name" value="Concanavalin A-like lectins/glucanases"/>
    <property type="match status" value="3"/>
</dbReference>